<organism evidence="1 2">
    <name type="scientific">Photorhabdus laumondii subsp. clarkei</name>
    <dbReference type="NCBI Taxonomy" id="2029685"/>
    <lineage>
        <taxon>Bacteria</taxon>
        <taxon>Pseudomonadati</taxon>
        <taxon>Pseudomonadota</taxon>
        <taxon>Gammaproteobacteria</taxon>
        <taxon>Enterobacterales</taxon>
        <taxon>Morganellaceae</taxon>
        <taxon>Photorhabdus</taxon>
    </lineage>
</organism>
<dbReference type="AlphaFoldDB" id="A0A329VE79"/>
<gene>
    <name evidence="1" type="ORF">CKY01_19065</name>
</gene>
<proteinExistence type="predicted"/>
<name>A0A329VE79_9GAMM</name>
<dbReference type="Proteomes" id="UP000250870">
    <property type="component" value="Unassembled WGS sequence"/>
</dbReference>
<evidence type="ECO:0000313" key="1">
    <source>
        <dbReference type="EMBL" id="RAW85613.1"/>
    </source>
</evidence>
<sequence>MGDRKRKDQKVNFYQIGDYLEDERVWLIIMLLEKVSHVFSVFNPVHISKNGIILPIYLP</sequence>
<evidence type="ECO:0000313" key="2">
    <source>
        <dbReference type="Proteomes" id="UP000250870"/>
    </source>
</evidence>
<protein>
    <submittedName>
        <fullName evidence="1">Uncharacterized protein</fullName>
    </submittedName>
</protein>
<dbReference type="EMBL" id="NSCI01000034">
    <property type="protein sequence ID" value="RAW85613.1"/>
    <property type="molecule type" value="Genomic_DNA"/>
</dbReference>
<accession>A0A329VE79</accession>
<reference evidence="1 2" key="1">
    <citation type="journal article" date="2018" name="Int. J. Syst. Evol. Microbiol.">
        <title>Whole-genome-based revisit of Photorhabdus phylogeny: proposal for the elevation of most Photorhabdus subspecies to the species level and description of one novel species Photorhabdus bodei sp. nov., and one novel subspecies Photorhabdus laumondii subsp. clarkei subsp. nov.</title>
        <authorList>
            <person name="Machado R.A.R."/>
            <person name="Wuthrich D."/>
            <person name="Kuhnert P."/>
            <person name="Arce C.C.M."/>
            <person name="Thonen L."/>
            <person name="Ruiz C."/>
            <person name="Zhang X."/>
            <person name="Robert C.A.M."/>
            <person name="Karimi J."/>
            <person name="Kamali S."/>
            <person name="Ma J."/>
            <person name="Bruggmann R."/>
            <person name="Erb M."/>
        </authorList>
    </citation>
    <scope>NUCLEOTIDE SEQUENCE [LARGE SCALE GENOMIC DNA]</scope>
    <source>
        <strain evidence="1 2">BOJ-47</strain>
    </source>
</reference>
<comment type="caution">
    <text evidence="1">The sequence shown here is derived from an EMBL/GenBank/DDBJ whole genome shotgun (WGS) entry which is preliminary data.</text>
</comment>